<dbReference type="Proteomes" id="UP001498476">
    <property type="component" value="Unassembled WGS sequence"/>
</dbReference>
<protein>
    <submittedName>
        <fullName evidence="1">Uncharacterized protein</fullName>
    </submittedName>
</protein>
<comment type="caution">
    <text evidence="1">The sequence shown here is derived from an EMBL/GenBank/DDBJ whole genome shotgun (WGS) entry which is preliminary data.</text>
</comment>
<dbReference type="PANTHER" id="PTHR24148">
    <property type="entry name" value="ANKYRIN REPEAT DOMAIN-CONTAINING PROTEIN 39 HOMOLOG-RELATED"/>
    <property type="match status" value="1"/>
</dbReference>
<sequence>MLFNERRTNRYVLDFPLTPDFLHLLATASSSGFQATDPRDMLYAFTGLSRITSGVAVDYSPTNTIWDVCAAVAEKFMEHGDLRLLRRAATTRGVNALFDGNLPSWAPNWTLPAPSIPCQHSPWKIPSAERHRLAGKALCVQGVHLATLGDETPDGTFQAMGRDFDTTELVQSGDELWANHGGTDIHALRKREGGGYVLVGLAILLPGRVSSRYGGCMAIELKELGLSEYKVVMDAIKVSLTGVQSIVLE</sequence>
<proteinExistence type="predicted"/>
<name>A0ABR1HP91_9HYPO</name>
<organism evidence="1 2">
    <name type="scientific">Neonectria punicea</name>
    <dbReference type="NCBI Taxonomy" id="979145"/>
    <lineage>
        <taxon>Eukaryota</taxon>
        <taxon>Fungi</taxon>
        <taxon>Dikarya</taxon>
        <taxon>Ascomycota</taxon>
        <taxon>Pezizomycotina</taxon>
        <taxon>Sordariomycetes</taxon>
        <taxon>Hypocreomycetidae</taxon>
        <taxon>Hypocreales</taxon>
        <taxon>Nectriaceae</taxon>
        <taxon>Neonectria</taxon>
    </lineage>
</organism>
<accession>A0ABR1HP91</accession>
<dbReference type="InterPro" id="IPR052895">
    <property type="entry name" value="HetReg/Transcr_Mod"/>
</dbReference>
<dbReference type="PANTHER" id="PTHR24148:SF64">
    <property type="entry name" value="HETEROKARYON INCOMPATIBILITY DOMAIN-CONTAINING PROTEIN"/>
    <property type="match status" value="1"/>
</dbReference>
<dbReference type="EMBL" id="JAZAVJ010000012">
    <property type="protein sequence ID" value="KAK7423038.1"/>
    <property type="molecule type" value="Genomic_DNA"/>
</dbReference>
<gene>
    <name evidence="1" type="ORF">QQX98_001328</name>
</gene>
<evidence type="ECO:0000313" key="2">
    <source>
        <dbReference type="Proteomes" id="UP001498476"/>
    </source>
</evidence>
<reference evidence="1 2" key="1">
    <citation type="journal article" date="2025" name="Microbiol. Resour. Announc.">
        <title>Draft genome sequences for Neonectria magnoliae and Neonectria punicea, canker pathogens of Liriodendron tulipifera and Acer saccharum in West Virginia.</title>
        <authorList>
            <person name="Petronek H.M."/>
            <person name="Kasson M.T."/>
            <person name="Metheny A.M."/>
            <person name="Stauder C.M."/>
            <person name="Lovett B."/>
            <person name="Lynch S.C."/>
            <person name="Garnas J.R."/>
            <person name="Kasson L.R."/>
            <person name="Stajich J.E."/>
        </authorList>
    </citation>
    <scope>NUCLEOTIDE SEQUENCE [LARGE SCALE GENOMIC DNA]</scope>
    <source>
        <strain evidence="1 2">NRRL 64653</strain>
    </source>
</reference>
<evidence type="ECO:0000313" key="1">
    <source>
        <dbReference type="EMBL" id="KAK7423038.1"/>
    </source>
</evidence>
<keyword evidence="2" id="KW-1185">Reference proteome</keyword>